<evidence type="ECO:0000313" key="1">
    <source>
        <dbReference type="EMBL" id="OGI76425.1"/>
    </source>
</evidence>
<organism evidence="1 2">
    <name type="scientific">Candidatus Nomurabacteria bacterium RIFCSPHIGHO2_02_FULL_42_19</name>
    <dbReference type="NCBI Taxonomy" id="1801756"/>
    <lineage>
        <taxon>Bacteria</taxon>
        <taxon>Candidatus Nomuraibacteriota</taxon>
    </lineage>
</organism>
<dbReference type="EMBL" id="MFUG01000003">
    <property type="protein sequence ID" value="OGI76425.1"/>
    <property type="molecule type" value="Genomic_DNA"/>
</dbReference>
<comment type="caution">
    <text evidence="1">The sequence shown here is derived from an EMBL/GenBank/DDBJ whole genome shotgun (WGS) entry which is preliminary data.</text>
</comment>
<proteinExistence type="predicted"/>
<protein>
    <submittedName>
        <fullName evidence="1">Uncharacterized protein</fullName>
    </submittedName>
</protein>
<gene>
    <name evidence="1" type="ORF">A3C67_02215</name>
</gene>
<reference evidence="1 2" key="1">
    <citation type="journal article" date="2016" name="Nat. Commun.">
        <title>Thousands of microbial genomes shed light on interconnected biogeochemical processes in an aquifer system.</title>
        <authorList>
            <person name="Anantharaman K."/>
            <person name="Brown C.T."/>
            <person name="Hug L.A."/>
            <person name="Sharon I."/>
            <person name="Castelle C.J."/>
            <person name="Probst A.J."/>
            <person name="Thomas B.C."/>
            <person name="Singh A."/>
            <person name="Wilkins M.J."/>
            <person name="Karaoz U."/>
            <person name="Brodie E.L."/>
            <person name="Williams K.H."/>
            <person name="Hubbard S.S."/>
            <person name="Banfield J.F."/>
        </authorList>
    </citation>
    <scope>NUCLEOTIDE SEQUENCE [LARGE SCALE GENOMIC DNA]</scope>
</reference>
<accession>A0A1F6W3Y6</accession>
<dbReference type="STRING" id="1801756.A3C67_02215"/>
<sequence length="588" mass="69141">MSPETKVCQNCKGKFTIEPDDFGFYEKIKVPPPTWCPECRAMRRLIWRNERSLYHNICAFSGKKIISIFDRETKLTVYDRDIWWSDKWDPFDYGMDYDFSRPFFEQFKKLLKRAPLANLGNTNMVNSDYANHSLDCRNCFLIYASMFDENVSYSTGAMHVKDSMDLYKVLKSEQCYEDVLDGSIYRTHFSYDSDECMDSMFLTSCLGLQNCLGCVNLRHKSYHIFNKKYSKEEYNKKLSEYNFGSYKSLTDFREEYKNFLKKQFRRYAFIYKSLNTTGDNILYAKNSKMIFDIFEGVENSKYLYHGGYGIKESYDGYGVGLRTEFLYEGVDTGADGSRQLFSVLNHGCLETHYTYMCYGAKFLFGCVGVRDHDYAILNKKYTKAEYQKLLPKIIKHMNDMPYTDSQGRVYKYGEFFPIELSPFAYNETILQEYYPLPEDRVKDYGFKTKEKVERNYEIDIKAESLPDHIKDVDESIIGKAIECLHQGKCSEQCTEAFKIIDPELQFYKKLNFPLPRLCPNCRHFQRLKKRNPMKLWHRNCMCGSTGSPSTTAKHFHGGATCEVEFETSYAPERPEIVYCEKCYQAEVY</sequence>
<dbReference type="Proteomes" id="UP000179275">
    <property type="component" value="Unassembled WGS sequence"/>
</dbReference>
<name>A0A1F6W3Y6_9BACT</name>
<evidence type="ECO:0000313" key="2">
    <source>
        <dbReference type="Proteomes" id="UP000179275"/>
    </source>
</evidence>
<dbReference type="AlphaFoldDB" id="A0A1F6W3Y6"/>